<evidence type="ECO:0000256" key="3">
    <source>
        <dbReference type="ARBA" id="ARBA00023004"/>
    </source>
</evidence>
<evidence type="ECO:0000259" key="5">
    <source>
        <dbReference type="PROSITE" id="PS51296"/>
    </source>
</evidence>
<dbReference type="RefSeq" id="WP_253448811.1">
    <property type="nucleotide sequence ID" value="NZ_JALJYF010000002.1"/>
</dbReference>
<reference evidence="6 7" key="1">
    <citation type="submission" date="2022-03" db="EMBL/GenBank/DDBJ databases">
        <title>Genomic Encyclopedia of Type Strains, Phase III (KMG-III): the genomes of soil and plant-associated and newly described type strains.</title>
        <authorList>
            <person name="Whitman W."/>
        </authorList>
    </citation>
    <scope>NUCLEOTIDE SEQUENCE [LARGE SCALE GENOMIC DNA]</scope>
    <source>
        <strain evidence="6 7">BSker1</strain>
    </source>
</reference>
<dbReference type="InterPro" id="IPR017941">
    <property type="entry name" value="Rieske_2Fe-2S"/>
</dbReference>
<dbReference type="Gene3D" id="2.102.10.10">
    <property type="entry name" value="Rieske [2Fe-2S] iron-sulphur domain"/>
    <property type="match status" value="1"/>
</dbReference>
<organism evidence="6 7">
    <name type="scientific">Natronospira proteinivora</name>
    <dbReference type="NCBI Taxonomy" id="1807133"/>
    <lineage>
        <taxon>Bacteria</taxon>
        <taxon>Pseudomonadati</taxon>
        <taxon>Pseudomonadota</taxon>
        <taxon>Gammaproteobacteria</taxon>
        <taxon>Natronospirales</taxon>
        <taxon>Natronospiraceae</taxon>
        <taxon>Natronospira</taxon>
    </lineage>
</organism>
<dbReference type="SUPFAM" id="SSF50022">
    <property type="entry name" value="ISP domain"/>
    <property type="match status" value="1"/>
</dbReference>
<sequence length="114" mass="12612">MAEQEITVCRLDELDDPGAREFEFDTGDGRDYGFVVRRDGEVHAYVNSCPHTGSALNWAPDRFLTKAGDQIMCGVHGAIFRIEDGHCLAGPCEGRDLNDLDCRVVEGEVRVRVA</sequence>
<name>A0ABT1G965_9GAMM</name>
<evidence type="ECO:0000313" key="7">
    <source>
        <dbReference type="Proteomes" id="UP001523550"/>
    </source>
</evidence>
<dbReference type="InterPro" id="IPR036922">
    <property type="entry name" value="Rieske_2Fe-2S_sf"/>
</dbReference>
<dbReference type="PROSITE" id="PS51296">
    <property type="entry name" value="RIESKE"/>
    <property type="match status" value="1"/>
</dbReference>
<proteinExistence type="predicted"/>
<evidence type="ECO:0000256" key="2">
    <source>
        <dbReference type="ARBA" id="ARBA00022723"/>
    </source>
</evidence>
<protein>
    <submittedName>
        <fullName evidence="6">Nitrite reductase/ring-hydroxylating ferredoxin subunit</fullName>
    </submittedName>
</protein>
<dbReference type="PANTHER" id="PTHR40261:SF1">
    <property type="entry name" value="RIESKE DOMAIN-CONTAINING PROTEIN"/>
    <property type="match status" value="1"/>
</dbReference>
<evidence type="ECO:0000256" key="1">
    <source>
        <dbReference type="ARBA" id="ARBA00022714"/>
    </source>
</evidence>
<comment type="caution">
    <text evidence="6">The sequence shown here is derived from an EMBL/GenBank/DDBJ whole genome shotgun (WGS) entry which is preliminary data.</text>
</comment>
<dbReference type="PANTHER" id="PTHR40261">
    <property type="match status" value="1"/>
</dbReference>
<dbReference type="EMBL" id="JALJYF010000002">
    <property type="protein sequence ID" value="MCP1727865.1"/>
    <property type="molecule type" value="Genomic_DNA"/>
</dbReference>
<keyword evidence="7" id="KW-1185">Reference proteome</keyword>
<keyword evidence="2" id="KW-0479">Metal-binding</keyword>
<keyword evidence="1" id="KW-0001">2Fe-2S</keyword>
<dbReference type="Proteomes" id="UP001523550">
    <property type="component" value="Unassembled WGS sequence"/>
</dbReference>
<dbReference type="Pfam" id="PF00355">
    <property type="entry name" value="Rieske"/>
    <property type="match status" value="1"/>
</dbReference>
<gene>
    <name evidence="6" type="ORF">J2T60_001865</name>
</gene>
<accession>A0ABT1G965</accession>
<keyword evidence="4" id="KW-0411">Iron-sulfur</keyword>
<feature type="domain" description="Rieske" evidence="5">
    <location>
        <begin position="6"/>
        <end position="111"/>
    </location>
</feature>
<evidence type="ECO:0000256" key="4">
    <source>
        <dbReference type="ARBA" id="ARBA00023014"/>
    </source>
</evidence>
<keyword evidence="3" id="KW-0408">Iron</keyword>
<dbReference type="CDD" id="cd03467">
    <property type="entry name" value="Rieske"/>
    <property type="match status" value="1"/>
</dbReference>
<evidence type="ECO:0000313" key="6">
    <source>
        <dbReference type="EMBL" id="MCP1727865.1"/>
    </source>
</evidence>